<keyword evidence="1" id="KW-0812">Transmembrane</keyword>
<evidence type="ECO:0000313" key="2">
    <source>
        <dbReference type="EMBL" id="MFD2513693.1"/>
    </source>
</evidence>
<gene>
    <name evidence="2" type="ORF">ACFSRY_07430</name>
</gene>
<protein>
    <submittedName>
        <fullName evidence="2">Uncharacterized protein</fullName>
    </submittedName>
</protein>
<sequence>MQTAEKLTFTFVFKLAVLSVLLFIGVMMKSSKVSQPAGTRNITDYQVPVTVEVPVTVKENDTLQIDEPIYKLVKYRLANNASI</sequence>
<dbReference type="Proteomes" id="UP001597544">
    <property type="component" value="Unassembled WGS sequence"/>
</dbReference>
<name>A0ABW5IL38_9BACT</name>
<dbReference type="EMBL" id="JBHULU010000010">
    <property type="protein sequence ID" value="MFD2513693.1"/>
    <property type="molecule type" value="Genomic_DNA"/>
</dbReference>
<accession>A0ABW5IL38</accession>
<organism evidence="2 3">
    <name type="scientific">Pontibacter locisalis</name>
    <dbReference type="NCBI Taxonomy" id="1719035"/>
    <lineage>
        <taxon>Bacteria</taxon>
        <taxon>Pseudomonadati</taxon>
        <taxon>Bacteroidota</taxon>
        <taxon>Cytophagia</taxon>
        <taxon>Cytophagales</taxon>
        <taxon>Hymenobacteraceae</taxon>
        <taxon>Pontibacter</taxon>
    </lineage>
</organism>
<proteinExistence type="predicted"/>
<keyword evidence="3" id="KW-1185">Reference proteome</keyword>
<evidence type="ECO:0000256" key="1">
    <source>
        <dbReference type="SAM" id="Phobius"/>
    </source>
</evidence>
<reference evidence="3" key="1">
    <citation type="journal article" date="2019" name="Int. J. Syst. Evol. Microbiol.">
        <title>The Global Catalogue of Microorganisms (GCM) 10K type strain sequencing project: providing services to taxonomists for standard genome sequencing and annotation.</title>
        <authorList>
            <consortium name="The Broad Institute Genomics Platform"/>
            <consortium name="The Broad Institute Genome Sequencing Center for Infectious Disease"/>
            <person name="Wu L."/>
            <person name="Ma J."/>
        </authorList>
    </citation>
    <scope>NUCLEOTIDE SEQUENCE [LARGE SCALE GENOMIC DNA]</scope>
    <source>
        <strain evidence="3">KCTC 42498</strain>
    </source>
</reference>
<keyword evidence="1" id="KW-0472">Membrane</keyword>
<comment type="caution">
    <text evidence="2">The sequence shown here is derived from an EMBL/GenBank/DDBJ whole genome shotgun (WGS) entry which is preliminary data.</text>
</comment>
<keyword evidence="1" id="KW-1133">Transmembrane helix</keyword>
<dbReference type="RefSeq" id="WP_377504747.1">
    <property type="nucleotide sequence ID" value="NZ_JBHULU010000010.1"/>
</dbReference>
<feature type="transmembrane region" description="Helical" evidence="1">
    <location>
        <begin position="6"/>
        <end position="26"/>
    </location>
</feature>
<evidence type="ECO:0000313" key="3">
    <source>
        <dbReference type="Proteomes" id="UP001597544"/>
    </source>
</evidence>